<dbReference type="EMBL" id="JACHJS010000001">
    <property type="protein sequence ID" value="MBB4968436.1"/>
    <property type="molecule type" value="Genomic_DNA"/>
</dbReference>
<accession>A0A7W7T8D8</accession>
<comment type="caution">
    <text evidence="1">The sequence shown here is derived from an EMBL/GenBank/DDBJ whole genome shotgun (WGS) entry which is preliminary data.</text>
</comment>
<organism evidence="1 2">
    <name type="scientific">Saccharothrix violaceirubra</name>
    <dbReference type="NCBI Taxonomy" id="413306"/>
    <lineage>
        <taxon>Bacteria</taxon>
        <taxon>Bacillati</taxon>
        <taxon>Actinomycetota</taxon>
        <taxon>Actinomycetes</taxon>
        <taxon>Pseudonocardiales</taxon>
        <taxon>Pseudonocardiaceae</taxon>
        <taxon>Saccharothrix</taxon>
    </lineage>
</organism>
<dbReference type="Proteomes" id="UP000542674">
    <property type="component" value="Unassembled WGS sequence"/>
</dbReference>
<dbReference type="AlphaFoldDB" id="A0A7W7T8D8"/>
<dbReference type="RefSeq" id="WP_246445353.1">
    <property type="nucleotide sequence ID" value="NZ_BAABAI010000028.1"/>
</dbReference>
<reference evidence="1 2" key="1">
    <citation type="submission" date="2020-08" db="EMBL/GenBank/DDBJ databases">
        <title>Sequencing the genomes of 1000 actinobacteria strains.</title>
        <authorList>
            <person name="Klenk H.-P."/>
        </authorList>
    </citation>
    <scope>NUCLEOTIDE SEQUENCE [LARGE SCALE GENOMIC DNA]</scope>
    <source>
        <strain evidence="1 2">DSM 45084</strain>
    </source>
</reference>
<gene>
    <name evidence="1" type="ORF">F4559_005795</name>
</gene>
<name>A0A7W7T8D8_9PSEU</name>
<sequence length="122" mass="13345">MESSTADTGVTDSLLWKARFGEVVRGMVVDFAPRLFAVVQEYGDRVDGRVAAWGMAFPDHAEVVSVEGGLRMTLGEVDSVLPAFATREGVSASVVWLPAFNARLTEPVDVVDDVEDETEPWW</sequence>
<evidence type="ECO:0000313" key="1">
    <source>
        <dbReference type="EMBL" id="MBB4968436.1"/>
    </source>
</evidence>
<proteinExistence type="predicted"/>
<keyword evidence="2" id="KW-1185">Reference proteome</keyword>
<protein>
    <submittedName>
        <fullName evidence="1">Uncharacterized protein</fullName>
    </submittedName>
</protein>
<evidence type="ECO:0000313" key="2">
    <source>
        <dbReference type="Proteomes" id="UP000542674"/>
    </source>
</evidence>